<keyword evidence="2" id="KW-1185">Reference proteome</keyword>
<evidence type="ECO:0000313" key="2">
    <source>
        <dbReference type="Proteomes" id="UP001451303"/>
    </source>
</evidence>
<sequence>MAPNHQIRPGIRNTTRSIFPRQDRPFLLLAWMNASVMHKSDHASRTLNVSSHAFANHFIAKKLLLPTLSPCEKDHHSQARKRAGLSRGRNIKIFLMDPTARRHQMGSFCQEALASRASSEIRYPRIGT</sequence>
<protein>
    <submittedName>
        <fullName evidence="1">Uncharacterized protein</fullName>
    </submittedName>
</protein>
<dbReference type="Proteomes" id="UP001451303">
    <property type="component" value="Unassembled WGS sequence"/>
</dbReference>
<proteinExistence type="predicted"/>
<evidence type="ECO:0000313" key="1">
    <source>
        <dbReference type="EMBL" id="KAL0473173.1"/>
    </source>
</evidence>
<reference evidence="1 2" key="1">
    <citation type="submission" date="2023-09" db="EMBL/GenBank/DDBJ databases">
        <title>Multi-omics analysis of a traditional fermented food reveals byproduct-associated fungal strains for waste-to-food upcycling.</title>
        <authorList>
            <consortium name="Lawrence Berkeley National Laboratory"/>
            <person name="Rekdal V.M."/>
            <person name="Villalobos-Escobedo J.M."/>
            <person name="Rodriguez-Valeron N."/>
            <person name="Garcia M.O."/>
            <person name="Vasquez D.P."/>
            <person name="Damayanti I."/>
            <person name="Sorensen P.M."/>
            <person name="Baidoo E.E."/>
            <person name="De Carvalho A.C."/>
            <person name="Riley R."/>
            <person name="Lipzen A."/>
            <person name="He G."/>
            <person name="Yan M."/>
            <person name="Haridas S."/>
            <person name="Daum C."/>
            <person name="Yoshinaga Y."/>
            <person name="Ng V."/>
            <person name="Grigoriev I.V."/>
            <person name="Munk R."/>
            <person name="Nuraida L."/>
            <person name="Wijaya C.H."/>
            <person name="Morales P.-C."/>
            <person name="Keasling J.D."/>
        </authorList>
    </citation>
    <scope>NUCLEOTIDE SEQUENCE [LARGE SCALE GENOMIC DNA]</scope>
    <source>
        <strain evidence="1 2">FGSC 2613</strain>
    </source>
</reference>
<dbReference type="EMBL" id="JAVLET010000002">
    <property type="protein sequence ID" value="KAL0473173.1"/>
    <property type="molecule type" value="Genomic_DNA"/>
</dbReference>
<organism evidence="1 2">
    <name type="scientific">Neurospora intermedia</name>
    <dbReference type="NCBI Taxonomy" id="5142"/>
    <lineage>
        <taxon>Eukaryota</taxon>
        <taxon>Fungi</taxon>
        <taxon>Dikarya</taxon>
        <taxon>Ascomycota</taxon>
        <taxon>Pezizomycotina</taxon>
        <taxon>Sordariomycetes</taxon>
        <taxon>Sordariomycetidae</taxon>
        <taxon>Sordariales</taxon>
        <taxon>Sordariaceae</taxon>
        <taxon>Neurospora</taxon>
    </lineage>
</organism>
<name>A0ABR3DLL0_NEUIN</name>
<gene>
    <name evidence="1" type="ORF">QR685DRAFT_569276</name>
</gene>
<comment type="caution">
    <text evidence="1">The sequence shown here is derived from an EMBL/GenBank/DDBJ whole genome shotgun (WGS) entry which is preliminary data.</text>
</comment>
<accession>A0ABR3DLL0</accession>